<dbReference type="AlphaFoldDB" id="A0A1G2HU65"/>
<proteinExistence type="predicted"/>
<comment type="caution">
    <text evidence="1">The sequence shown here is derived from an EMBL/GenBank/DDBJ whole genome shotgun (WGS) entry which is preliminary data.</text>
</comment>
<accession>A0A1G2HU65</accession>
<reference evidence="1 2" key="1">
    <citation type="journal article" date="2016" name="Nat. Commun.">
        <title>Thousands of microbial genomes shed light on interconnected biogeochemical processes in an aquifer system.</title>
        <authorList>
            <person name="Anantharaman K."/>
            <person name="Brown C.T."/>
            <person name="Hug L.A."/>
            <person name="Sharon I."/>
            <person name="Castelle C.J."/>
            <person name="Probst A.J."/>
            <person name="Thomas B.C."/>
            <person name="Singh A."/>
            <person name="Wilkins M.J."/>
            <person name="Karaoz U."/>
            <person name="Brodie E.L."/>
            <person name="Williams K.H."/>
            <person name="Hubbard S.S."/>
            <person name="Banfield J.F."/>
        </authorList>
    </citation>
    <scope>NUCLEOTIDE SEQUENCE [LARGE SCALE GENOMIC DNA]</scope>
</reference>
<dbReference type="Proteomes" id="UP000179183">
    <property type="component" value="Unassembled WGS sequence"/>
</dbReference>
<evidence type="ECO:0000313" key="2">
    <source>
        <dbReference type="Proteomes" id="UP000179183"/>
    </source>
</evidence>
<dbReference type="EMBL" id="MHOQ01000033">
    <property type="protein sequence ID" value="OGZ66062.1"/>
    <property type="molecule type" value="Genomic_DNA"/>
</dbReference>
<organism evidence="1 2">
    <name type="scientific">Candidatus Staskawiczbacteria bacterium RIFCSPHIGHO2_02_FULL_33_16</name>
    <dbReference type="NCBI Taxonomy" id="1802204"/>
    <lineage>
        <taxon>Bacteria</taxon>
        <taxon>Candidatus Staskawicziibacteriota</taxon>
    </lineage>
</organism>
<evidence type="ECO:0000313" key="1">
    <source>
        <dbReference type="EMBL" id="OGZ66062.1"/>
    </source>
</evidence>
<sequence>MEKGEISFNPEDKRNPSWSELSIISINLLRFLDSIIKESKFDNETHKDFLKINRQFRAIGFPMRTKLITELSINPSEPEDRVQRLVAINSILEFVDFVDNELSNNGSSYFDLEDLDDYLSMDKMDFLKLWYKRLEEQTDIIKNCAKQEAESN</sequence>
<name>A0A1G2HU65_9BACT</name>
<gene>
    <name evidence="1" type="ORF">A3D34_02680</name>
</gene>
<protein>
    <submittedName>
        <fullName evidence="1">Uncharacterized protein</fullName>
    </submittedName>
</protein>